<feature type="transmembrane region" description="Helical" evidence="8">
    <location>
        <begin position="51"/>
        <end position="72"/>
    </location>
</feature>
<protein>
    <recommendedName>
        <fullName evidence="9">Ammonium transporter AmtB-like domain-containing protein</fullName>
    </recommendedName>
</protein>
<reference evidence="10 11" key="1">
    <citation type="journal article" date="2024" name="Insects">
        <title>An Improved Chromosome-Level Genome Assembly of the Firefly Pyrocoelia pectoralis.</title>
        <authorList>
            <person name="Fu X."/>
            <person name="Meyer-Rochow V.B."/>
            <person name="Ballantyne L."/>
            <person name="Zhu X."/>
        </authorList>
    </citation>
    <scope>NUCLEOTIDE SEQUENCE [LARGE SCALE GENOMIC DNA]</scope>
    <source>
        <strain evidence="10">XCY_ONT2</strain>
    </source>
</reference>
<accession>A0AAN7ZJ20</accession>
<dbReference type="AlphaFoldDB" id="A0AAN7ZJ20"/>
<evidence type="ECO:0000256" key="6">
    <source>
        <dbReference type="ARBA" id="ARBA00023136"/>
    </source>
</evidence>
<dbReference type="Pfam" id="PF00909">
    <property type="entry name" value="Ammonium_transp"/>
    <property type="match status" value="1"/>
</dbReference>
<evidence type="ECO:0000256" key="2">
    <source>
        <dbReference type="ARBA" id="ARBA00005887"/>
    </source>
</evidence>
<keyword evidence="4 8" id="KW-0812">Transmembrane</keyword>
<gene>
    <name evidence="10" type="ORF">RI129_004171</name>
</gene>
<dbReference type="PANTHER" id="PTHR11730:SF6">
    <property type="entry name" value="AMMONIUM TRANSPORTER"/>
    <property type="match status" value="1"/>
</dbReference>
<comment type="subcellular location">
    <subcellularLocation>
        <location evidence="1">Membrane</location>
        <topology evidence="1">Multi-pass membrane protein</topology>
    </subcellularLocation>
</comment>
<keyword evidence="7" id="KW-0924">Ammonia transport</keyword>
<dbReference type="SUPFAM" id="SSF111352">
    <property type="entry name" value="Ammonium transporter"/>
    <property type="match status" value="1"/>
</dbReference>
<comment type="similarity">
    <text evidence="2">Belongs to the ammonia transporter channel (TC 1.A.11.2) family.</text>
</comment>
<dbReference type="PANTHER" id="PTHR11730">
    <property type="entry name" value="AMMONIUM TRANSPORTER"/>
    <property type="match status" value="1"/>
</dbReference>
<feature type="transmembrane region" description="Helical" evidence="8">
    <location>
        <begin position="203"/>
        <end position="222"/>
    </location>
</feature>
<sequence length="394" mass="43944">MHFAGFVVMNIALSIVIHPMLMHWTWNKGGWMQSKEIFRSKLTLTDNFGCLAIHIYAGTVALIGGLFFGGRLILLEEISEMSIGLESPGNSIMGYVFIIIGLISFIPPGIKPELTLINNLMALGSGVISVSVLQFLFCKQAVTYWTMLKCMQGAIAGIITVAGGVHLYSSLTVLLMALCGSGIFYVVQITLHNNFLIEDYCNVVTLHLICGVLGLAFSPLIIMQDVKSLVVFLWYLICILASLVFLAVTTTILFFLLLITATLRNDSEEINHERSLVLANKSKNRKCLQRLFHGDLNIPQIEPGSRKNVGLDAAVSKQAQNTQNIGKTTEKHASLVVEVCVNKQSVSVEPTAYLTNWYVKGQYSYTFDKAFNNYRWYHTYKLVNDEYSRFISIK</sequence>
<dbReference type="Proteomes" id="UP001329430">
    <property type="component" value="Chromosome 3"/>
</dbReference>
<feature type="transmembrane region" description="Helical" evidence="8">
    <location>
        <begin position="150"/>
        <end position="168"/>
    </location>
</feature>
<feature type="domain" description="Ammonium transporter AmtB-like" evidence="9">
    <location>
        <begin position="1"/>
        <end position="269"/>
    </location>
</feature>
<evidence type="ECO:0000256" key="3">
    <source>
        <dbReference type="ARBA" id="ARBA00022448"/>
    </source>
</evidence>
<proteinExistence type="inferred from homology"/>
<evidence type="ECO:0000259" key="9">
    <source>
        <dbReference type="Pfam" id="PF00909"/>
    </source>
</evidence>
<keyword evidence="5 8" id="KW-1133">Transmembrane helix</keyword>
<dbReference type="GO" id="GO:0008519">
    <property type="term" value="F:ammonium channel activity"/>
    <property type="evidence" value="ECO:0007669"/>
    <property type="project" value="InterPro"/>
</dbReference>
<comment type="caution">
    <text evidence="10">The sequence shown here is derived from an EMBL/GenBank/DDBJ whole genome shotgun (WGS) entry which is preliminary data.</text>
</comment>
<dbReference type="InterPro" id="IPR024041">
    <property type="entry name" value="NH4_transpt_AmtB-like_dom"/>
</dbReference>
<evidence type="ECO:0000313" key="10">
    <source>
        <dbReference type="EMBL" id="KAK5645707.1"/>
    </source>
</evidence>
<evidence type="ECO:0000256" key="4">
    <source>
        <dbReference type="ARBA" id="ARBA00022692"/>
    </source>
</evidence>
<organism evidence="10 11">
    <name type="scientific">Pyrocoelia pectoralis</name>
    <dbReference type="NCBI Taxonomy" id="417401"/>
    <lineage>
        <taxon>Eukaryota</taxon>
        <taxon>Metazoa</taxon>
        <taxon>Ecdysozoa</taxon>
        <taxon>Arthropoda</taxon>
        <taxon>Hexapoda</taxon>
        <taxon>Insecta</taxon>
        <taxon>Pterygota</taxon>
        <taxon>Neoptera</taxon>
        <taxon>Endopterygota</taxon>
        <taxon>Coleoptera</taxon>
        <taxon>Polyphaga</taxon>
        <taxon>Elateriformia</taxon>
        <taxon>Elateroidea</taxon>
        <taxon>Lampyridae</taxon>
        <taxon>Lampyrinae</taxon>
        <taxon>Pyrocoelia</taxon>
    </lineage>
</organism>
<evidence type="ECO:0000256" key="7">
    <source>
        <dbReference type="ARBA" id="ARBA00023177"/>
    </source>
</evidence>
<dbReference type="Gene3D" id="1.10.3430.10">
    <property type="entry name" value="Ammonium transporter AmtB like domains"/>
    <property type="match status" value="1"/>
</dbReference>
<keyword evidence="3" id="KW-0813">Transport</keyword>
<evidence type="ECO:0000256" key="8">
    <source>
        <dbReference type="SAM" id="Phobius"/>
    </source>
</evidence>
<feature type="transmembrane region" description="Helical" evidence="8">
    <location>
        <begin position="92"/>
        <end position="110"/>
    </location>
</feature>
<feature type="transmembrane region" description="Helical" evidence="8">
    <location>
        <begin position="116"/>
        <end position="138"/>
    </location>
</feature>
<dbReference type="InterPro" id="IPR029020">
    <property type="entry name" value="Ammonium/urea_transptr"/>
</dbReference>
<evidence type="ECO:0000313" key="11">
    <source>
        <dbReference type="Proteomes" id="UP001329430"/>
    </source>
</evidence>
<feature type="transmembrane region" description="Helical" evidence="8">
    <location>
        <begin position="234"/>
        <end position="259"/>
    </location>
</feature>
<evidence type="ECO:0000256" key="5">
    <source>
        <dbReference type="ARBA" id="ARBA00022989"/>
    </source>
</evidence>
<keyword evidence="6 8" id="KW-0472">Membrane</keyword>
<dbReference type="GO" id="GO:0097272">
    <property type="term" value="P:ammonium homeostasis"/>
    <property type="evidence" value="ECO:0007669"/>
    <property type="project" value="TreeGrafter"/>
</dbReference>
<dbReference type="EMBL" id="JAVRBK010000003">
    <property type="protein sequence ID" value="KAK5645707.1"/>
    <property type="molecule type" value="Genomic_DNA"/>
</dbReference>
<dbReference type="GO" id="GO:0005886">
    <property type="term" value="C:plasma membrane"/>
    <property type="evidence" value="ECO:0007669"/>
    <property type="project" value="TreeGrafter"/>
</dbReference>
<feature type="transmembrane region" description="Helical" evidence="8">
    <location>
        <begin position="7"/>
        <end position="26"/>
    </location>
</feature>
<keyword evidence="11" id="KW-1185">Reference proteome</keyword>
<name>A0AAN7ZJ20_9COLE</name>
<evidence type="ECO:0000256" key="1">
    <source>
        <dbReference type="ARBA" id="ARBA00004141"/>
    </source>
</evidence>